<comment type="similarity">
    <text evidence="8">Belongs to the binding-protein-dependent transport system permease family. LivHM subfamily.</text>
</comment>
<dbReference type="AlphaFoldDB" id="A0A6J7XUB3"/>
<keyword evidence="5" id="KW-0029">Amino-acid transport</keyword>
<name>A0A6J7XUB3_9ZZZZ</name>
<feature type="transmembrane region" description="Helical" evidence="9">
    <location>
        <begin position="95"/>
        <end position="119"/>
    </location>
</feature>
<evidence type="ECO:0000256" key="5">
    <source>
        <dbReference type="ARBA" id="ARBA00022970"/>
    </source>
</evidence>
<keyword evidence="2" id="KW-0813">Transport</keyword>
<dbReference type="GO" id="GO:0005886">
    <property type="term" value="C:plasma membrane"/>
    <property type="evidence" value="ECO:0007669"/>
    <property type="project" value="UniProtKB-SubCell"/>
</dbReference>
<evidence type="ECO:0000256" key="1">
    <source>
        <dbReference type="ARBA" id="ARBA00004651"/>
    </source>
</evidence>
<dbReference type="InterPro" id="IPR001851">
    <property type="entry name" value="ABC_transp_permease"/>
</dbReference>
<feature type="transmembrane region" description="Helical" evidence="9">
    <location>
        <begin position="226"/>
        <end position="245"/>
    </location>
</feature>
<evidence type="ECO:0000313" key="10">
    <source>
        <dbReference type="EMBL" id="CAB5240753.1"/>
    </source>
</evidence>
<comment type="subcellular location">
    <subcellularLocation>
        <location evidence="1">Cell membrane</location>
        <topology evidence="1">Multi-pass membrane protein</topology>
    </subcellularLocation>
</comment>
<keyword evidence="4 9" id="KW-0812">Transmembrane</keyword>
<gene>
    <name evidence="10" type="ORF">UFOPK3554_01034</name>
</gene>
<evidence type="ECO:0000256" key="7">
    <source>
        <dbReference type="ARBA" id="ARBA00023136"/>
    </source>
</evidence>
<dbReference type="PANTHER" id="PTHR11795">
    <property type="entry name" value="BRANCHED-CHAIN AMINO ACID TRANSPORT SYSTEM PERMEASE PROTEIN LIVH"/>
    <property type="match status" value="1"/>
</dbReference>
<sequence>MYELINTTLIGITSGSIYALMAIAIVLVWRSTRIVNFAQAGMALLSTYLGYEFIRIFHSFWIALPLAMVAGALVAALIDLVFMRLLVKHASQGPIAAVAPIIATLGLLGVIRAFISFFWGNQDLAIDSPISNVGYTVGTHTLAISPLKLAILIASLALMGVLTLLFQRTNLGLALRASAFAPEISRLAGVRVDGVRTLGWALAGAAGAAAGMLQTPNGTGTLSPDSIEFSLLLVFGFIAAVIGGLESLLGAVLGGLILGLVLAFVLTYISGSLVFITGFVLLIVVLIALPRGIIGAKGARRA</sequence>
<evidence type="ECO:0000256" key="6">
    <source>
        <dbReference type="ARBA" id="ARBA00022989"/>
    </source>
</evidence>
<dbReference type="PANTHER" id="PTHR11795:SF451">
    <property type="entry name" value="ABC TRANSPORTER PERMEASE PROTEIN"/>
    <property type="match status" value="1"/>
</dbReference>
<accession>A0A6J7XUB3</accession>
<dbReference type="GO" id="GO:0022857">
    <property type="term" value="F:transmembrane transporter activity"/>
    <property type="evidence" value="ECO:0007669"/>
    <property type="project" value="InterPro"/>
</dbReference>
<reference evidence="10" key="1">
    <citation type="submission" date="2020-05" db="EMBL/GenBank/DDBJ databases">
        <authorList>
            <person name="Chiriac C."/>
            <person name="Salcher M."/>
            <person name="Ghai R."/>
            <person name="Kavagutti S V."/>
        </authorList>
    </citation>
    <scope>NUCLEOTIDE SEQUENCE</scope>
</reference>
<evidence type="ECO:0000256" key="3">
    <source>
        <dbReference type="ARBA" id="ARBA00022475"/>
    </source>
</evidence>
<feature type="transmembrane region" description="Helical" evidence="9">
    <location>
        <begin position="34"/>
        <end position="54"/>
    </location>
</feature>
<evidence type="ECO:0000256" key="2">
    <source>
        <dbReference type="ARBA" id="ARBA00022448"/>
    </source>
</evidence>
<keyword evidence="3" id="KW-1003">Cell membrane</keyword>
<feature type="transmembrane region" description="Helical" evidence="9">
    <location>
        <begin position="195"/>
        <end position="214"/>
    </location>
</feature>
<organism evidence="10">
    <name type="scientific">freshwater metagenome</name>
    <dbReference type="NCBI Taxonomy" id="449393"/>
    <lineage>
        <taxon>unclassified sequences</taxon>
        <taxon>metagenomes</taxon>
        <taxon>ecological metagenomes</taxon>
    </lineage>
</organism>
<dbReference type="EMBL" id="CAFBSG010000016">
    <property type="protein sequence ID" value="CAB5240753.1"/>
    <property type="molecule type" value="Genomic_DNA"/>
</dbReference>
<feature type="transmembrane region" description="Helical" evidence="9">
    <location>
        <begin position="6"/>
        <end position="27"/>
    </location>
</feature>
<proteinExistence type="inferred from homology"/>
<feature type="transmembrane region" description="Helical" evidence="9">
    <location>
        <begin position="60"/>
        <end position="83"/>
    </location>
</feature>
<evidence type="ECO:0000256" key="8">
    <source>
        <dbReference type="ARBA" id="ARBA00037998"/>
    </source>
</evidence>
<protein>
    <submittedName>
        <fullName evidence="10">Unannotated protein</fullName>
    </submittedName>
</protein>
<feature type="transmembrane region" description="Helical" evidence="9">
    <location>
        <begin position="275"/>
        <end position="294"/>
    </location>
</feature>
<feature type="transmembrane region" description="Helical" evidence="9">
    <location>
        <begin position="149"/>
        <end position="166"/>
    </location>
</feature>
<evidence type="ECO:0000256" key="9">
    <source>
        <dbReference type="SAM" id="Phobius"/>
    </source>
</evidence>
<dbReference type="InterPro" id="IPR052157">
    <property type="entry name" value="BCAA_transport_permease"/>
</dbReference>
<evidence type="ECO:0000256" key="4">
    <source>
        <dbReference type="ARBA" id="ARBA00022692"/>
    </source>
</evidence>
<keyword evidence="6 9" id="KW-1133">Transmembrane helix</keyword>
<dbReference type="CDD" id="cd06582">
    <property type="entry name" value="TM_PBP1_LivH_like"/>
    <property type="match status" value="1"/>
</dbReference>
<keyword evidence="7 9" id="KW-0472">Membrane</keyword>
<dbReference type="GO" id="GO:0006865">
    <property type="term" value="P:amino acid transport"/>
    <property type="evidence" value="ECO:0007669"/>
    <property type="project" value="UniProtKB-KW"/>
</dbReference>
<feature type="transmembrane region" description="Helical" evidence="9">
    <location>
        <begin position="252"/>
        <end position="269"/>
    </location>
</feature>
<dbReference type="Pfam" id="PF02653">
    <property type="entry name" value="BPD_transp_2"/>
    <property type="match status" value="1"/>
</dbReference>